<dbReference type="PANTHER" id="PTHR43537">
    <property type="entry name" value="TRANSCRIPTIONAL REGULATOR, GNTR FAMILY"/>
    <property type="match status" value="1"/>
</dbReference>
<feature type="domain" description="HTH gntR-type" evidence="4">
    <location>
        <begin position="12"/>
        <end position="80"/>
    </location>
</feature>
<keyword evidence="3" id="KW-0804">Transcription</keyword>
<dbReference type="InterPro" id="IPR036388">
    <property type="entry name" value="WH-like_DNA-bd_sf"/>
</dbReference>
<evidence type="ECO:0000256" key="3">
    <source>
        <dbReference type="ARBA" id="ARBA00023163"/>
    </source>
</evidence>
<proteinExistence type="predicted"/>
<dbReference type="PRINTS" id="PR00035">
    <property type="entry name" value="HTHGNTR"/>
</dbReference>
<dbReference type="PROSITE" id="PS50949">
    <property type="entry name" value="HTH_GNTR"/>
    <property type="match status" value="1"/>
</dbReference>
<dbReference type="CDD" id="cd07377">
    <property type="entry name" value="WHTH_GntR"/>
    <property type="match status" value="1"/>
</dbReference>
<dbReference type="GO" id="GO:0003700">
    <property type="term" value="F:DNA-binding transcription factor activity"/>
    <property type="evidence" value="ECO:0007669"/>
    <property type="project" value="InterPro"/>
</dbReference>
<dbReference type="InterPro" id="IPR000524">
    <property type="entry name" value="Tscrpt_reg_HTH_GntR"/>
</dbReference>
<sequence>MTRLVLKNIKKKNLYEEIISEIIQYIQEENLKPGDKLPTENEFVEIFQVSKTAIREALSVLVAKGIIEKRSGVGSILKGINGSTFVEPITQKLMMEEQTLKEILEFRRGVEVESAALAAQRATREQLEAIENAHLELIEVNCNGGIGIEEDYRFHSLIIISSGNSIYETIFDMISPTFLEALKVSKNQSKRLSKSYLEEAHQEHERILNALKKRDAVEARLAMLDHLEKNEIKIWNNEL</sequence>
<name>A0AA90NVA6_9BACI</name>
<dbReference type="Pfam" id="PF00392">
    <property type="entry name" value="GntR"/>
    <property type="match status" value="1"/>
</dbReference>
<evidence type="ECO:0000313" key="6">
    <source>
        <dbReference type="Proteomes" id="UP001178277"/>
    </source>
</evidence>
<dbReference type="SMART" id="SM00895">
    <property type="entry name" value="FCD"/>
    <property type="match status" value="1"/>
</dbReference>
<dbReference type="Proteomes" id="UP001178277">
    <property type="component" value="Unassembled WGS sequence"/>
</dbReference>
<keyword evidence="1" id="KW-0805">Transcription regulation</keyword>
<dbReference type="SUPFAM" id="SSF48008">
    <property type="entry name" value="GntR ligand-binding domain-like"/>
    <property type="match status" value="1"/>
</dbReference>
<evidence type="ECO:0000256" key="2">
    <source>
        <dbReference type="ARBA" id="ARBA00023125"/>
    </source>
</evidence>
<evidence type="ECO:0000256" key="1">
    <source>
        <dbReference type="ARBA" id="ARBA00023015"/>
    </source>
</evidence>
<dbReference type="GO" id="GO:0003677">
    <property type="term" value="F:DNA binding"/>
    <property type="evidence" value="ECO:0007669"/>
    <property type="project" value="UniProtKB-KW"/>
</dbReference>
<organism evidence="5 6">
    <name type="scientific">Peribacillus simplex</name>
    <dbReference type="NCBI Taxonomy" id="1478"/>
    <lineage>
        <taxon>Bacteria</taxon>
        <taxon>Bacillati</taxon>
        <taxon>Bacillota</taxon>
        <taxon>Bacilli</taxon>
        <taxon>Bacillales</taxon>
        <taxon>Bacillaceae</taxon>
        <taxon>Peribacillus</taxon>
    </lineage>
</organism>
<dbReference type="SUPFAM" id="SSF46785">
    <property type="entry name" value="Winged helix' DNA-binding domain"/>
    <property type="match status" value="1"/>
</dbReference>
<dbReference type="RefSeq" id="WP_305161144.1">
    <property type="nucleotide sequence ID" value="NZ_JAUUTP010000017.1"/>
</dbReference>
<accession>A0AA90NVA6</accession>
<reference evidence="5" key="1">
    <citation type="submission" date="2023-07" db="EMBL/GenBank/DDBJ databases">
        <title>Murine gut Bacillus species.</title>
        <authorList>
            <person name="Gutman E."/>
            <person name="Hashuel R."/>
            <person name="Litvak Y."/>
        </authorList>
    </citation>
    <scope>NUCLEOTIDE SEQUENCE</scope>
    <source>
        <strain evidence="5">RU283</strain>
    </source>
</reference>
<gene>
    <name evidence="5" type="ORF">Q8G35_16340</name>
</gene>
<keyword evidence="2" id="KW-0238">DNA-binding</keyword>
<comment type="caution">
    <text evidence="5">The sequence shown here is derived from an EMBL/GenBank/DDBJ whole genome shotgun (WGS) entry which is preliminary data.</text>
</comment>
<dbReference type="EMBL" id="JAUUTP010000017">
    <property type="protein sequence ID" value="MDP1419913.1"/>
    <property type="molecule type" value="Genomic_DNA"/>
</dbReference>
<evidence type="ECO:0000313" key="5">
    <source>
        <dbReference type="EMBL" id="MDP1419913.1"/>
    </source>
</evidence>
<dbReference type="PANTHER" id="PTHR43537:SF5">
    <property type="entry name" value="UXU OPERON TRANSCRIPTIONAL REGULATOR"/>
    <property type="match status" value="1"/>
</dbReference>
<dbReference type="AlphaFoldDB" id="A0AA90NVA6"/>
<protein>
    <submittedName>
        <fullName evidence="5">FadR/GntR family transcriptional regulator</fullName>
    </submittedName>
</protein>
<dbReference type="Gene3D" id="1.10.10.10">
    <property type="entry name" value="Winged helix-like DNA-binding domain superfamily/Winged helix DNA-binding domain"/>
    <property type="match status" value="1"/>
</dbReference>
<evidence type="ECO:0000259" key="4">
    <source>
        <dbReference type="PROSITE" id="PS50949"/>
    </source>
</evidence>
<dbReference type="InterPro" id="IPR011711">
    <property type="entry name" value="GntR_C"/>
</dbReference>
<dbReference type="InterPro" id="IPR036390">
    <property type="entry name" value="WH_DNA-bd_sf"/>
</dbReference>
<dbReference type="SMART" id="SM00345">
    <property type="entry name" value="HTH_GNTR"/>
    <property type="match status" value="1"/>
</dbReference>
<dbReference type="InterPro" id="IPR008920">
    <property type="entry name" value="TF_FadR/GntR_C"/>
</dbReference>
<dbReference type="Pfam" id="PF07729">
    <property type="entry name" value="FCD"/>
    <property type="match status" value="1"/>
</dbReference>
<dbReference type="Gene3D" id="1.20.120.530">
    <property type="entry name" value="GntR ligand-binding domain-like"/>
    <property type="match status" value="1"/>
</dbReference>